<evidence type="ECO:0000313" key="1">
    <source>
        <dbReference type="EMBL" id="KAK1869929.1"/>
    </source>
</evidence>
<dbReference type="Proteomes" id="UP000798662">
    <property type="component" value="Chromosome 3"/>
</dbReference>
<keyword evidence="2" id="KW-1185">Reference proteome</keyword>
<organism evidence="1 2">
    <name type="scientific">Pyropia yezoensis</name>
    <name type="common">Susabi-nori</name>
    <name type="synonym">Porphyra yezoensis</name>
    <dbReference type="NCBI Taxonomy" id="2788"/>
    <lineage>
        <taxon>Eukaryota</taxon>
        <taxon>Rhodophyta</taxon>
        <taxon>Bangiophyceae</taxon>
        <taxon>Bangiales</taxon>
        <taxon>Bangiaceae</taxon>
        <taxon>Pyropia</taxon>
    </lineage>
</organism>
<comment type="caution">
    <text evidence="1">The sequence shown here is derived from an EMBL/GenBank/DDBJ whole genome shotgun (WGS) entry which is preliminary data.</text>
</comment>
<evidence type="ECO:0000313" key="2">
    <source>
        <dbReference type="Proteomes" id="UP000798662"/>
    </source>
</evidence>
<accession>A0ACC3CI07</accession>
<reference evidence="1" key="1">
    <citation type="submission" date="2019-11" db="EMBL/GenBank/DDBJ databases">
        <title>Nori genome reveals adaptations in red seaweeds to the harsh intertidal environment.</title>
        <authorList>
            <person name="Wang D."/>
            <person name="Mao Y."/>
        </authorList>
    </citation>
    <scope>NUCLEOTIDE SEQUENCE</scope>
    <source>
        <tissue evidence="1">Gametophyte</tissue>
    </source>
</reference>
<sequence length="623" mass="67737">MAAPIQRGFLGLVTAESSRLLSTMDDLTIAQRLVALPTSGLLMSCSFETAASAMCWLTDPVPADVVQAVHQSGVLPAPPSEGGGGRWLAIFARGLSSCFDLRSSGTGGAVMLMKQSVSPLCAVGRLAAADDAHRWLASSATADLLQLLSDTVDAAIGPSELRHDAGPPRLVFVALTAAMMALTKLSVGKSTFLRCFHKKLLDKWALPGEVVVVAPTGSAAKTANGQTYHSFFGFPRNYVVKMPDPVDEAARLLKEERFRFISRRLATVRALLIDEVSMVPADRFDIIVQLLRQSRSASSPPCLIYTFGDFLQLGPPGGGALAFTSRSWPVLFGNSMLELTKVHRQADTDFIRAINDARYGVCSMAVTALMEERSVTDEQYEALRCSVLHLMPHHDIVEKHNRDCLAKLCRGSEPMKFAAVDTIEQDKDREQALPSVDLSRVSEHSRNAALVDCVAPRSVQHTLGARVMLINNQYLALGLYHGSIGRVSSYKDDGTPVVRFDHHALPNGSGRGMHGVHDAGEDWLEVEYPPVAFEARLMAHPGAVEVRRQVPFVLGWGITVHRSQSLSLSDAVLDIGQAFGPGMVNAAISRVSDRKRMHVRSFMGSRLFADPVALNFYRSGRRL</sequence>
<gene>
    <name evidence="1" type="ORF">I4F81_012394</name>
</gene>
<proteinExistence type="predicted"/>
<name>A0ACC3CI07_PYRYE</name>
<dbReference type="EMBL" id="CM020620">
    <property type="protein sequence ID" value="KAK1869929.1"/>
    <property type="molecule type" value="Genomic_DNA"/>
</dbReference>
<protein>
    <submittedName>
        <fullName evidence="1">Uncharacterized protein</fullName>
    </submittedName>
</protein>